<proteinExistence type="predicted"/>
<feature type="coiled-coil region" evidence="1">
    <location>
        <begin position="145"/>
        <end position="186"/>
    </location>
</feature>
<dbReference type="Proteomes" id="UP000278475">
    <property type="component" value="Unassembled WGS sequence"/>
</dbReference>
<organism evidence="3 4">
    <name type="scientific">Thermoproteota archaeon</name>
    <dbReference type="NCBI Taxonomy" id="2056631"/>
    <lineage>
        <taxon>Archaea</taxon>
        <taxon>Thermoproteota</taxon>
    </lineage>
</organism>
<feature type="transmembrane region" description="Helical" evidence="2">
    <location>
        <begin position="210"/>
        <end position="229"/>
    </location>
</feature>
<keyword evidence="2" id="KW-0472">Membrane</keyword>
<evidence type="ECO:0000313" key="3">
    <source>
        <dbReference type="EMBL" id="RLE49914.1"/>
    </source>
</evidence>
<keyword evidence="2" id="KW-0812">Transmembrane</keyword>
<evidence type="ECO:0008006" key="5">
    <source>
        <dbReference type="Google" id="ProtNLM"/>
    </source>
</evidence>
<dbReference type="AlphaFoldDB" id="A0A497ERB1"/>
<evidence type="ECO:0000313" key="4">
    <source>
        <dbReference type="Proteomes" id="UP000278475"/>
    </source>
</evidence>
<gene>
    <name evidence="3" type="ORF">DRJ31_03180</name>
</gene>
<keyword evidence="1" id="KW-0175">Coiled coil</keyword>
<protein>
    <recommendedName>
        <fullName evidence="5">GOLD domain-containing protein</fullName>
    </recommendedName>
</protein>
<dbReference type="EMBL" id="QMQV01000018">
    <property type="protein sequence ID" value="RLE49914.1"/>
    <property type="molecule type" value="Genomic_DNA"/>
</dbReference>
<evidence type="ECO:0000256" key="2">
    <source>
        <dbReference type="SAM" id="Phobius"/>
    </source>
</evidence>
<comment type="caution">
    <text evidence="3">The sequence shown here is derived from an EMBL/GenBank/DDBJ whole genome shotgun (WGS) entry which is preliminary data.</text>
</comment>
<sequence length="239" mass="27692">MKKLGEKLKMRKILFPLFFIFCMGISYGWIAGETKEFSFGKCSMLEVKIVGDEGVSAWRVEPACQKSGESSWSCSCWDNYVLRITPPPNFRGKATITIINYYPYEKEIEVLNVTVEKPYFVPEPYEVPKIVNQTIIKYYEDKTKIKELQARIDNLLMELNLTKSQKEELQNQLKSLNSTIEDLSSTLDYYKEVTLSLSSRILSLQWERNVLFWVMITFGVIAIFLAIYAKMVVKRAPKG</sequence>
<keyword evidence="2" id="KW-1133">Transmembrane helix</keyword>
<reference evidence="3 4" key="1">
    <citation type="submission" date="2018-06" db="EMBL/GenBank/DDBJ databases">
        <title>Extensive metabolic versatility and redundancy in microbially diverse, dynamic hydrothermal sediments.</title>
        <authorList>
            <person name="Dombrowski N."/>
            <person name="Teske A."/>
            <person name="Baker B.J."/>
        </authorList>
    </citation>
    <scope>NUCLEOTIDE SEQUENCE [LARGE SCALE GENOMIC DNA]</scope>
    <source>
        <strain evidence="3">B66_G16</strain>
    </source>
</reference>
<name>A0A497ERB1_9CREN</name>
<evidence type="ECO:0000256" key="1">
    <source>
        <dbReference type="SAM" id="Coils"/>
    </source>
</evidence>
<accession>A0A497ERB1</accession>